<evidence type="ECO:0000313" key="1">
    <source>
        <dbReference type="EMBL" id="QPQ55679.1"/>
    </source>
</evidence>
<gene>
    <name evidence="1" type="ORF">IC614_03535</name>
</gene>
<name>A0A7T2GKS8_9SPHN</name>
<dbReference type="KEGG" id="sflv:IC614_03535"/>
<organism evidence="1 2">
    <name type="scientific">Allosphingosinicella flava</name>
    <dbReference type="NCBI Taxonomy" id="2771430"/>
    <lineage>
        <taxon>Bacteria</taxon>
        <taxon>Pseudomonadati</taxon>
        <taxon>Pseudomonadota</taxon>
        <taxon>Alphaproteobacteria</taxon>
        <taxon>Sphingomonadales</taxon>
        <taxon>Sphingomonadaceae</taxon>
        <taxon>Allosphingosinicella</taxon>
    </lineage>
</organism>
<protein>
    <submittedName>
        <fullName evidence="1">Uncharacterized protein</fullName>
    </submittedName>
</protein>
<dbReference type="Proteomes" id="UP000594873">
    <property type="component" value="Chromosome"/>
</dbReference>
<keyword evidence="2" id="KW-1185">Reference proteome</keyword>
<sequence>MGLGPRGSEVQELGRLACSWRLHAGQDAIIAADFYCTKGGASLRNVNGSFYDFTARHSTGTSAATLSEGPDEWGGRAAAAWASGLAQSPHFDPSAEQFLRPAEILDLVYRR</sequence>
<reference evidence="1 2" key="1">
    <citation type="submission" date="2020-11" db="EMBL/GenBank/DDBJ databases">
        <title>Genome seq and assembly of Sphingosinicella sp.</title>
        <authorList>
            <person name="Chhetri G."/>
        </authorList>
    </citation>
    <scope>NUCLEOTIDE SEQUENCE [LARGE SCALE GENOMIC DNA]</scope>
    <source>
        <strain evidence="1 2">UDD2</strain>
    </source>
</reference>
<proteinExistence type="predicted"/>
<dbReference type="EMBL" id="CP065592">
    <property type="protein sequence ID" value="QPQ55679.1"/>
    <property type="molecule type" value="Genomic_DNA"/>
</dbReference>
<accession>A0A7T2GKS8</accession>
<dbReference type="RefSeq" id="WP_200972370.1">
    <property type="nucleotide sequence ID" value="NZ_CP065592.1"/>
</dbReference>
<dbReference type="AlphaFoldDB" id="A0A7T2GKS8"/>
<evidence type="ECO:0000313" key="2">
    <source>
        <dbReference type="Proteomes" id="UP000594873"/>
    </source>
</evidence>